<sequence length="277" mass="30063">MLKSMLVGLDGTAYAAAATELGIRWAEQYDALLVGIGVVDVPMVTTPEATPMGATFVTGTLDYERLVASRHKVERWLEAFSLRCAAARVSSKVLQYEEDALVNISTQAERYDLVILGQQTHFRYETHAGPCDTLDQLLHRPPRPVVAVPDRIPGGRTVVIAYDGSPQAARTVAAFRATGIAAKYPTVVLTIGDDHVEAARVAGRAVEYLGFHGLHAKTKIVSAKGNVGERLLEEVSKLDAQLLVMGAFSHSAVRDFFFGSTTRRVLKATGVPVFLYH</sequence>
<dbReference type="InterPro" id="IPR006016">
    <property type="entry name" value="UspA"/>
</dbReference>
<dbReference type="RefSeq" id="WP_088254073.1">
    <property type="nucleotide sequence ID" value="NZ_NIDE01000004.1"/>
</dbReference>
<dbReference type="PANTHER" id="PTHR46268:SF27">
    <property type="entry name" value="UNIVERSAL STRESS PROTEIN RV2623"/>
    <property type="match status" value="1"/>
</dbReference>
<dbReference type="OrthoDB" id="9804721at2"/>
<dbReference type="Proteomes" id="UP000214646">
    <property type="component" value="Unassembled WGS sequence"/>
</dbReference>
<keyword evidence="3" id="KW-0067">ATP-binding</keyword>
<dbReference type="PRINTS" id="PR01438">
    <property type="entry name" value="UNVRSLSTRESS"/>
</dbReference>
<dbReference type="SUPFAM" id="SSF52402">
    <property type="entry name" value="Adenine nucleotide alpha hydrolases-like"/>
    <property type="match status" value="2"/>
</dbReference>
<dbReference type="EMBL" id="NIDE01000004">
    <property type="protein sequence ID" value="OWK43185.1"/>
    <property type="molecule type" value="Genomic_DNA"/>
</dbReference>
<evidence type="ECO:0000259" key="4">
    <source>
        <dbReference type="Pfam" id="PF00582"/>
    </source>
</evidence>
<dbReference type="InterPro" id="IPR006015">
    <property type="entry name" value="Universal_stress_UspA"/>
</dbReference>
<dbReference type="CDD" id="cd00293">
    <property type="entry name" value="USP-like"/>
    <property type="match status" value="1"/>
</dbReference>
<dbReference type="AlphaFoldDB" id="A0A225E3C5"/>
<name>A0A225E3C5_9BACT</name>
<evidence type="ECO:0000313" key="5">
    <source>
        <dbReference type="EMBL" id="OWK43185.1"/>
    </source>
</evidence>
<gene>
    <name evidence="5" type="ORF">FRUB_02784</name>
</gene>
<reference evidence="6" key="1">
    <citation type="submission" date="2017-06" db="EMBL/GenBank/DDBJ databases">
        <title>Genome analysis of Fimbriiglobus ruber SP5, the first member of the order Planctomycetales with confirmed chitinolytic capability.</title>
        <authorList>
            <person name="Ravin N.V."/>
            <person name="Rakitin A.L."/>
            <person name="Ivanova A.A."/>
            <person name="Beletsky A.V."/>
            <person name="Kulichevskaya I.S."/>
            <person name="Mardanov A.V."/>
            <person name="Dedysh S.N."/>
        </authorList>
    </citation>
    <scope>NUCLEOTIDE SEQUENCE [LARGE SCALE GENOMIC DNA]</scope>
    <source>
        <strain evidence="6">SP5</strain>
    </source>
</reference>
<evidence type="ECO:0000313" key="6">
    <source>
        <dbReference type="Proteomes" id="UP000214646"/>
    </source>
</evidence>
<organism evidence="5 6">
    <name type="scientific">Fimbriiglobus ruber</name>
    <dbReference type="NCBI Taxonomy" id="1908690"/>
    <lineage>
        <taxon>Bacteria</taxon>
        <taxon>Pseudomonadati</taxon>
        <taxon>Planctomycetota</taxon>
        <taxon>Planctomycetia</taxon>
        <taxon>Gemmatales</taxon>
        <taxon>Gemmataceae</taxon>
        <taxon>Fimbriiglobus</taxon>
    </lineage>
</organism>
<dbReference type="Gene3D" id="3.40.50.12370">
    <property type="match status" value="1"/>
</dbReference>
<protein>
    <submittedName>
        <fullName evidence="5">Universal stress protein family, tandem domain</fullName>
    </submittedName>
</protein>
<feature type="domain" description="UspA" evidence="4">
    <location>
        <begin position="156"/>
        <end position="276"/>
    </location>
</feature>
<evidence type="ECO:0000256" key="3">
    <source>
        <dbReference type="ARBA" id="ARBA00022840"/>
    </source>
</evidence>
<evidence type="ECO:0000256" key="2">
    <source>
        <dbReference type="ARBA" id="ARBA00022741"/>
    </source>
</evidence>
<proteinExistence type="inferred from homology"/>
<keyword evidence="6" id="KW-1185">Reference proteome</keyword>
<keyword evidence="2" id="KW-0547">Nucleotide-binding</keyword>
<comment type="similarity">
    <text evidence="1">Belongs to the universal stress protein A family.</text>
</comment>
<dbReference type="PANTHER" id="PTHR46268">
    <property type="entry name" value="STRESS RESPONSE PROTEIN NHAX"/>
    <property type="match status" value="1"/>
</dbReference>
<comment type="caution">
    <text evidence="5">The sequence shown here is derived from an EMBL/GenBank/DDBJ whole genome shotgun (WGS) entry which is preliminary data.</text>
</comment>
<dbReference type="Pfam" id="PF00582">
    <property type="entry name" value="Usp"/>
    <property type="match status" value="1"/>
</dbReference>
<evidence type="ECO:0000256" key="1">
    <source>
        <dbReference type="ARBA" id="ARBA00008791"/>
    </source>
</evidence>
<accession>A0A225E3C5</accession>
<dbReference type="GO" id="GO:0005524">
    <property type="term" value="F:ATP binding"/>
    <property type="evidence" value="ECO:0007669"/>
    <property type="project" value="UniProtKB-KW"/>
</dbReference>